<dbReference type="RefSeq" id="WP_198578359.1">
    <property type="nucleotide sequence ID" value="NZ_JADWOX010000022.1"/>
</dbReference>
<keyword evidence="3" id="KW-1185">Reference proteome</keyword>
<dbReference type="EMBL" id="JADWOX010000022">
    <property type="protein sequence ID" value="MBI1686472.1"/>
    <property type="molecule type" value="Genomic_DNA"/>
</dbReference>
<evidence type="ECO:0000256" key="1">
    <source>
        <dbReference type="SAM" id="Phobius"/>
    </source>
</evidence>
<dbReference type="Proteomes" id="UP000639859">
    <property type="component" value="Unassembled WGS sequence"/>
</dbReference>
<keyword evidence="1" id="KW-1133">Transmembrane helix</keyword>
<gene>
    <name evidence="2" type="ORF">I4Q42_22635</name>
</gene>
<feature type="transmembrane region" description="Helical" evidence="1">
    <location>
        <begin position="12"/>
        <end position="33"/>
    </location>
</feature>
<organism evidence="2 3">
    <name type="scientific">Caulobacter hibisci</name>
    <dbReference type="NCBI Taxonomy" id="2035993"/>
    <lineage>
        <taxon>Bacteria</taxon>
        <taxon>Pseudomonadati</taxon>
        <taxon>Pseudomonadota</taxon>
        <taxon>Alphaproteobacteria</taxon>
        <taxon>Caulobacterales</taxon>
        <taxon>Caulobacteraceae</taxon>
        <taxon>Caulobacter</taxon>
    </lineage>
</organism>
<reference evidence="2 3" key="1">
    <citation type="submission" date="2020-11" db="EMBL/GenBank/DDBJ databases">
        <title>genome sequence of strain KACC 18849.</title>
        <authorList>
            <person name="Gao J."/>
            <person name="Zhang X."/>
        </authorList>
    </citation>
    <scope>NUCLEOTIDE SEQUENCE [LARGE SCALE GENOMIC DNA]</scope>
    <source>
        <strain evidence="2 3">KACC 18849</strain>
    </source>
</reference>
<name>A0ABS0T3M3_9CAUL</name>
<accession>A0ABS0T3M3</accession>
<protein>
    <submittedName>
        <fullName evidence="2">Uncharacterized protein</fullName>
    </submittedName>
</protein>
<keyword evidence="1" id="KW-0812">Transmembrane</keyword>
<proteinExistence type="predicted"/>
<evidence type="ECO:0000313" key="3">
    <source>
        <dbReference type="Proteomes" id="UP000639859"/>
    </source>
</evidence>
<comment type="caution">
    <text evidence="2">The sequence shown here is derived from an EMBL/GenBank/DDBJ whole genome shotgun (WGS) entry which is preliminary data.</text>
</comment>
<keyword evidence="1" id="KW-0472">Membrane</keyword>
<evidence type="ECO:0000313" key="2">
    <source>
        <dbReference type="EMBL" id="MBI1686472.1"/>
    </source>
</evidence>
<sequence length="48" mass="5129">MRGGLDHALTPAFRLLAVLAIALGFAMLIGGLLSARQVVELFQNLRHG</sequence>